<organism evidence="1 2">
    <name type="scientific">Panagrellus redivivus</name>
    <name type="common">Microworm</name>
    <dbReference type="NCBI Taxonomy" id="6233"/>
    <lineage>
        <taxon>Eukaryota</taxon>
        <taxon>Metazoa</taxon>
        <taxon>Ecdysozoa</taxon>
        <taxon>Nematoda</taxon>
        <taxon>Chromadorea</taxon>
        <taxon>Rhabditida</taxon>
        <taxon>Tylenchina</taxon>
        <taxon>Panagrolaimomorpha</taxon>
        <taxon>Panagrolaimoidea</taxon>
        <taxon>Panagrolaimidae</taxon>
        <taxon>Panagrellus</taxon>
    </lineage>
</organism>
<proteinExistence type="predicted"/>
<sequence>MEQCHSPSKKVYVTTVVGVTSIQTIRVRDFESGVRLVMATGQLGRHYSSGCFDRVCDRNPDDVEGAWIDGIPDNDGSVDDSSVVLISVTWKTAVVTTRTWTTFTKTLMGWPPRSQISATL</sequence>
<accession>A0A7E5A102</accession>
<evidence type="ECO:0000313" key="2">
    <source>
        <dbReference type="WBParaSite" id="Pan_g8175.t1"/>
    </source>
</evidence>
<dbReference type="WBParaSite" id="Pan_g8175.t1">
    <property type="protein sequence ID" value="Pan_g8175.t1"/>
    <property type="gene ID" value="Pan_g8175"/>
</dbReference>
<dbReference type="AlphaFoldDB" id="A0A7E5A102"/>
<reference evidence="1" key="1">
    <citation type="journal article" date="2013" name="Genetics">
        <title>The draft genome and transcriptome of Panagrellus redivivus are shaped by the harsh demands of a free-living lifestyle.</title>
        <authorList>
            <person name="Srinivasan J."/>
            <person name="Dillman A.R."/>
            <person name="Macchietto M.G."/>
            <person name="Heikkinen L."/>
            <person name="Lakso M."/>
            <person name="Fracchia K.M."/>
            <person name="Antoshechkin I."/>
            <person name="Mortazavi A."/>
            <person name="Wong G."/>
            <person name="Sternberg P.W."/>
        </authorList>
    </citation>
    <scope>NUCLEOTIDE SEQUENCE [LARGE SCALE GENOMIC DNA]</scope>
    <source>
        <strain evidence="1">MT8872</strain>
    </source>
</reference>
<keyword evidence="1" id="KW-1185">Reference proteome</keyword>
<dbReference type="Proteomes" id="UP000492821">
    <property type="component" value="Unassembled WGS sequence"/>
</dbReference>
<reference evidence="2" key="2">
    <citation type="submission" date="2020-10" db="UniProtKB">
        <authorList>
            <consortium name="WormBaseParasite"/>
        </authorList>
    </citation>
    <scope>IDENTIFICATION</scope>
</reference>
<evidence type="ECO:0000313" key="1">
    <source>
        <dbReference type="Proteomes" id="UP000492821"/>
    </source>
</evidence>
<name>A0A7E5A102_PANRE</name>
<protein>
    <submittedName>
        <fullName evidence="2">Pectate lyase</fullName>
    </submittedName>
</protein>